<reference evidence="3" key="1">
    <citation type="journal article" date="2019" name="Int. J. Syst. Evol. Microbiol.">
        <title>The Global Catalogue of Microorganisms (GCM) 10K type strain sequencing project: providing services to taxonomists for standard genome sequencing and annotation.</title>
        <authorList>
            <consortium name="The Broad Institute Genomics Platform"/>
            <consortium name="The Broad Institute Genome Sequencing Center for Infectious Disease"/>
            <person name="Wu L."/>
            <person name="Ma J."/>
        </authorList>
    </citation>
    <scope>NUCLEOTIDE SEQUENCE [LARGE SCALE GENOMIC DNA]</scope>
    <source>
        <strain evidence="3">KCTC 12861</strain>
    </source>
</reference>
<protein>
    <submittedName>
        <fullName evidence="2">Uncharacterized protein</fullName>
    </submittedName>
</protein>
<feature type="transmembrane region" description="Helical" evidence="1">
    <location>
        <begin position="99"/>
        <end position="123"/>
    </location>
</feature>
<evidence type="ECO:0000313" key="3">
    <source>
        <dbReference type="Proteomes" id="UP000637980"/>
    </source>
</evidence>
<feature type="transmembrane region" description="Helical" evidence="1">
    <location>
        <begin position="47"/>
        <end position="66"/>
    </location>
</feature>
<gene>
    <name evidence="2" type="ORF">GCM10007094_43950</name>
</gene>
<keyword evidence="1" id="KW-0472">Membrane</keyword>
<proteinExistence type="predicted"/>
<keyword evidence="1" id="KW-0812">Transmembrane</keyword>
<keyword evidence="3" id="KW-1185">Reference proteome</keyword>
<comment type="caution">
    <text evidence="2">The sequence shown here is derived from an EMBL/GenBank/DDBJ whole genome shotgun (WGS) entry which is preliminary data.</text>
</comment>
<accession>A0ABQ3EPE7</accession>
<dbReference type="EMBL" id="BMXE01000013">
    <property type="protein sequence ID" value="GHB49938.1"/>
    <property type="molecule type" value="Genomic_DNA"/>
</dbReference>
<dbReference type="Proteomes" id="UP000637980">
    <property type="component" value="Unassembled WGS sequence"/>
</dbReference>
<keyword evidence="1" id="KW-1133">Transmembrane helix</keyword>
<evidence type="ECO:0000313" key="2">
    <source>
        <dbReference type="EMBL" id="GHB49938.1"/>
    </source>
</evidence>
<feature type="transmembrane region" description="Helical" evidence="1">
    <location>
        <begin position="12"/>
        <end position="35"/>
    </location>
</feature>
<name>A0ABQ3EPE7_9HYPH</name>
<dbReference type="RefSeq" id="WP_189438959.1">
    <property type="nucleotide sequence ID" value="NZ_BMXE01000013.1"/>
</dbReference>
<feature type="transmembrane region" description="Helical" evidence="1">
    <location>
        <begin position="73"/>
        <end position="93"/>
    </location>
</feature>
<organism evidence="2 3">
    <name type="scientific">Pseudovibrio japonicus</name>
    <dbReference type="NCBI Taxonomy" id="366534"/>
    <lineage>
        <taxon>Bacteria</taxon>
        <taxon>Pseudomonadati</taxon>
        <taxon>Pseudomonadota</taxon>
        <taxon>Alphaproteobacteria</taxon>
        <taxon>Hyphomicrobiales</taxon>
        <taxon>Stappiaceae</taxon>
        <taxon>Pseudovibrio</taxon>
    </lineage>
</organism>
<evidence type="ECO:0000256" key="1">
    <source>
        <dbReference type="SAM" id="Phobius"/>
    </source>
</evidence>
<sequence length="133" mass="14855">MNTHIAKWGPLFVLLNSIGIVLFALGGVALPLQFWTFLNIDPVNLELARIMSWYLLVLGIGGLLIWRDPSRHPVVLLLIGLEKLAPAILFPILTLQYGAHWLVLGTGVFDGVMAVLFICYSLWIKNQQSIQYA</sequence>